<evidence type="ECO:0000256" key="6">
    <source>
        <dbReference type="ARBA" id="ARBA00022660"/>
    </source>
</evidence>
<organism evidence="18">
    <name type="scientific">Mucochytrium quahogii</name>
    <dbReference type="NCBI Taxonomy" id="96639"/>
    <lineage>
        <taxon>Eukaryota</taxon>
        <taxon>Sar</taxon>
        <taxon>Stramenopiles</taxon>
        <taxon>Bigyra</taxon>
        <taxon>Labyrinthulomycetes</taxon>
        <taxon>Thraustochytrida</taxon>
        <taxon>Thraustochytriidae</taxon>
        <taxon>Mucochytrium</taxon>
    </lineage>
</organism>
<sequence>MLRRAVMNTAARAKAGQALGRANTRSFGSHGAPKYKTMFGEKPLGPGEKRKRESWELIYHGTMVGGLIFLAVGLYYKPNTSIRQWAKQEALARELIVEAGGEVELGRNYAQEAIPGRFFEKGEIGENPTNKGSE</sequence>
<evidence type="ECO:0000256" key="7">
    <source>
        <dbReference type="ARBA" id="ARBA00022692"/>
    </source>
</evidence>
<evidence type="ECO:0000256" key="1">
    <source>
        <dbReference type="ARBA" id="ARBA00003195"/>
    </source>
</evidence>
<keyword evidence="13 17" id="KW-0472">Membrane</keyword>
<evidence type="ECO:0000256" key="2">
    <source>
        <dbReference type="ARBA" id="ARBA00004434"/>
    </source>
</evidence>
<evidence type="ECO:0000256" key="5">
    <source>
        <dbReference type="ARBA" id="ARBA00022448"/>
    </source>
</evidence>
<evidence type="ECO:0000256" key="16">
    <source>
        <dbReference type="ARBA" id="ARBA00046528"/>
    </source>
</evidence>
<name>A0A7S2SPP1_9STRA</name>
<dbReference type="GO" id="GO:0005743">
    <property type="term" value="C:mitochondrial inner membrane"/>
    <property type="evidence" value="ECO:0007669"/>
    <property type="project" value="UniProtKB-SubCell"/>
</dbReference>
<dbReference type="InterPro" id="IPR019329">
    <property type="entry name" value="NADH_UbQ_OxRdtase_ESSS_su"/>
</dbReference>
<protein>
    <recommendedName>
        <fullName evidence="4">NADH dehydrogenase [ubiquinone] 1 beta subcomplex subunit 11, mitochondrial</fullName>
    </recommendedName>
    <alternativeName>
        <fullName evidence="15">Complex I-ESSS</fullName>
    </alternativeName>
    <alternativeName>
        <fullName evidence="14">NADH-ubiquinone oxidoreductase ESSS subunit</fullName>
    </alternativeName>
</protein>
<evidence type="ECO:0000256" key="11">
    <source>
        <dbReference type="ARBA" id="ARBA00022989"/>
    </source>
</evidence>
<evidence type="ECO:0000256" key="15">
    <source>
        <dbReference type="ARBA" id="ARBA00031387"/>
    </source>
</evidence>
<evidence type="ECO:0000256" key="13">
    <source>
        <dbReference type="ARBA" id="ARBA00023136"/>
    </source>
</evidence>
<comment type="subunit">
    <text evidence="16">Complex I is composed of 45 different subunits. Interacts with BCAP31.</text>
</comment>
<reference evidence="18" key="1">
    <citation type="submission" date="2021-01" db="EMBL/GenBank/DDBJ databases">
        <authorList>
            <person name="Corre E."/>
            <person name="Pelletier E."/>
            <person name="Niang G."/>
            <person name="Scheremetjew M."/>
            <person name="Finn R."/>
            <person name="Kale V."/>
            <person name="Holt S."/>
            <person name="Cochrane G."/>
            <person name="Meng A."/>
            <person name="Brown T."/>
            <person name="Cohen L."/>
        </authorList>
    </citation>
    <scope>NUCLEOTIDE SEQUENCE</scope>
    <source>
        <strain evidence="18">NY070348D</strain>
    </source>
</reference>
<evidence type="ECO:0000256" key="14">
    <source>
        <dbReference type="ARBA" id="ARBA00030753"/>
    </source>
</evidence>
<comment type="subcellular location">
    <subcellularLocation>
        <location evidence="2">Mitochondrion inner membrane</location>
        <topology evidence="2">Single-pass membrane protein</topology>
    </subcellularLocation>
</comment>
<evidence type="ECO:0000256" key="10">
    <source>
        <dbReference type="ARBA" id="ARBA00022982"/>
    </source>
</evidence>
<keyword evidence="5" id="KW-0813">Transport</keyword>
<keyword evidence="9" id="KW-0809">Transit peptide</keyword>
<comment type="similarity">
    <text evidence="3">Belongs to the complex I NDUFB11 subunit family.</text>
</comment>
<accession>A0A7S2SPP1</accession>
<evidence type="ECO:0000256" key="4">
    <source>
        <dbReference type="ARBA" id="ARBA00018632"/>
    </source>
</evidence>
<evidence type="ECO:0000256" key="17">
    <source>
        <dbReference type="SAM" id="Phobius"/>
    </source>
</evidence>
<evidence type="ECO:0000256" key="12">
    <source>
        <dbReference type="ARBA" id="ARBA00023128"/>
    </source>
</evidence>
<keyword evidence="12" id="KW-0496">Mitochondrion</keyword>
<feature type="transmembrane region" description="Helical" evidence="17">
    <location>
        <begin position="57"/>
        <end position="76"/>
    </location>
</feature>
<dbReference type="PANTHER" id="PTHR40637:SF1">
    <property type="entry name" value="ESSS SUBUNIT OF NADH:UBIQUINONE OXIDOREDUCTASE (COMPLEX I) PROTEIN"/>
    <property type="match status" value="1"/>
</dbReference>
<comment type="function">
    <text evidence="1">Accessory subunit of the mitochondrial membrane respiratory chain NADH dehydrogenase (Complex I), that is believed not to be involved in catalysis. Complex I functions in the transfer of electrons from NADH to the respiratory chain. The immediate electron acceptor for the enzyme is believed to be ubiquinone.</text>
</comment>
<keyword evidence="7 17" id="KW-0812">Transmembrane</keyword>
<keyword evidence="11 17" id="KW-1133">Transmembrane helix</keyword>
<keyword evidence="8" id="KW-0999">Mitochondrion inner membrane</keyword>
<dbReference type="AlphaFoldDB" id="A0A7S2SPP1"/>
<dbReference type="PANTHER" id="PTHR40637">
    <property type="entry name" value="ESSS SUBUNIT OF NADH:UBIQUINONE OXIDOREDUCTASE (COMPLEX I) PROTEIN"/>
    <property type="match status" value="1"/>
</dbReference>
<evidence type="ECO:0000256" key="9">
    <source>
        <dbReference type="ARBA" id="ARBA00022946"/>
    </source>
</evidence>
<evidence type="ECO:0000256" key="3">
    <source>
        <dbReference type="ARBA" id="ARBA00008915"/>
    </source>
</evidence>
<evidence type="ECO:0000313" key="18">
    <source>
        <dbReference type="EMBL" id="CAD9706177.1"/>
    </source>
</evidence>
<proteinExistence type="inferred from homology"/>
<gene>
    <name evidence="18" type="ORF">QSP1433_LOCUS16622</name>
</gene>
<dbReference type="EMBL" id="HBHK01026436">
    <property type="protein sequence ID" value="CAD9706177.1"/>
    <property type="molecule type" value="Transcribed_RNA"/>
</dbReference>
<keyword evidence="6" id="KW-0679">Respiratory chain</keyword>
<dbReference type="Pfam" id="PF10183">
    <property type="entry name" value="ESSS"/>
    <property type="match status" value="1"/>
</dbReference>
<keyword evidence="10" id="KW-0249">Electron transport</keyword>
<evidence type="ECO:0000256" key="8">
    <source>
        <dbReference type="ARBA" id="ARBA00022792"/>
    </source>
</evidence>